<proteinExistence type="inferred from homology"/>
<dbReference type="SMART" id="SM00184">
    <property type="entry name" value="RING"/>
    <property type="match status" value="1"/>
</dbReference>
<evidence type="ECO:0000313" key="13">
    <source>
        <dbReference type="EMBL" id="KAF4404454.1"/>
    </source>
</evidence>
<dbReference type="Pfam" id="PF13639">
    <property type="entry name" value="zf-RING_2"/>
    <property type="match status" value="1"/>
</dbReference>
<keyword evidence="14" id="KW-1185">Reference proteome</keyword>
<evidence type="ECO:0000256" key="1">
    <source>
        <dbReference type="ARBA" id="ARBA00000900"/>
    </source>
</evidence>
<evidence type="ECO:0000256" key="7">
    <source>
        <dbReference type="ARBA" id="ARBA00024209"/>
    </source>
</evidence>
<evidence type="ECO:0000256" key="9">
    <source>
        <dbReference type="SAM" id="Coils"/>
    </source>
</evidence>
<keyword evidence="9" id="KW-0175">Coiled coil</keyword>
<dbReference type="OrthoDB" id="21204at2759"/>
<dbReference type="SMART" id="SM01197">
    <property type="entry name" value="FANCL_C"/>
    <property type="match status" value="1"/>
</dbReference>
<evidence type="ECO:0000256" key="11">
    <source>
        <dbReference type="SAM" id="Phobius"/>
    </source>
</evidence>
<dbReference type="InterPro" id="IPR013083">
    <property type="entry name" value="Znf_RING/FYVE/PHD"/>
</dbReference>
<feature type="region of interest" description="Disordered" evidence="10">
    <location>
        <begin position="209"/>
        <end position="239"/>
    </location>
</feature>
<dbReference type="PANTHER" id="PTHR14155">
    <property type="entry name" value="RING FINGER DOMAIN-CONTAINING"/>
    <property type="match status" value="1"/>
</dbReference>
<feature type="transmembrane region" description="Helical" evidence="11">
    <location>
        <begin position="57"/>
        <end position="77"/>
    </location>
</feature>
<organism evidence="13 14">
    <name type="scientific">Cannabis sativa</name>
    <name type="common">Hemp</name>
    <name type="synonym">Marijuana</name>
    <dbReference type="NCBI Taxonomy" id="3483"/>
    <lineage>
        <taxon>Eukaryota</taxon>
        <taxon>Viridiplantae</taxon>
        <taxon>Streptophyta</taxon>
        <taxon>Embryophyta</taxon>
        <taxon>Tracheophyta</taxon>
        <taxon>Spermatophyta</taxon>
        <taxon>Magnoliopsida</taxon>
        <taxon>eudicotyledons</taxon>
        <taxon>Gunneridae</taxon>
        <taxon>Pentapetalae</taxon>
        <taxon>rosids</taxon>
        <taxon>fabids</taxon>
        <taxon>Rosales</taxon>
        <taxon>Cannabaceae</taxon>
        <taxon>Cannabis</taxon>
    </lineage>
</organism>
<sequence length="239" mass="26488">MMIFNNYCSWLSKPEKIAILFVLFLSTAALAYIGSPHDHQAPSPNPQPKHRSRFSDIVATVLIILGIIFFTVVFILIDQYIKGNLHFHGSAANNNNVGPGVELQAQAQAQAEAQARAQAQAEAQAREARQRAEAMVERFRRVTHREIKMQLGSGREEADECTICLEVFADDEVVNIIPNCGHVFHPHCILDWLSNGSIYNCPNCKRDLQQPPSFPSSSTGSSVVDPRFGEGTSRSRGLE</sequence>
<evidence type="ECO:0000259" key="12">
    <source>
        <dbReference type="PROSITE" id="PS50089"/>
    </source>
</evidence>
<keyword evidence="5" id="KW-0833">Ubl conjugation pathway</keyword>
<dbReference type="GO" id="GO:0061630">
    <property type="term" value="F:ubiquitin protein ligase activity"/>
    <property type="evidence" value="ECO:0007669"/>
    <property type="project" value="UniProtKB-EC"/>
</dbReference>
<accession>A0A7J6IA29</accession>
<keyword evidence="4 8" id="KW-0863">Zinc-finger</keyword>
<dbReference type="SUPFAM" id="SSF57850">
    <property type="entry name" value="RING/U-box"/>
    <property type="match status" value="1"/>
</dbReference>
<dbReference type="AlphaFoldDB" id="A0A7J6IA29"/>
<evidence type="ECO:0000256" key="6">
    <source>
        <dbReference type="ARBA" id="ARBA00022833"/>
    </source>
</evidence>
<name>A0A7J6IA29_CANSA</name>
<dbReference type="InterPro" id="IPR001841">
    <property type="entry name" value="Znf_RING"/>
</dbReference>
<evidence type="ECO:0000256" key="10">
    <source>
        <dbReference type="SAM" id="MobiDB-lite"/>
    </source>
</evidence>
<evidence type="ECO:0000313" key="14">
    <source>
        <dbReference type="Proteomes" id="UP000583929"/>
    </source>
</evidence>
<gene>
    <name evidence="13" type="ORF">G4B88_014910</name>
</gene>
<dbReference type="EMBL" id="JAATIQ010000002">
    <property type="protein sequence ID" value="KAF4404454.1"/>
    <property type="molecule type" value="Genomic_DNA"/>
</dbReference>
<feature type="domain" description="RING-type" evidence="12">
    <location>
        <begin position="161"/>
        <end position="205"/>
    </location>
</feature>
<keyword evidence="11" id="KW-0472">Membrane</keyword>
<dbReference type="PROSITE" id="PS50089">
    <property type="entry name" value="ZF_RING_2"/>
    <property type="match status" value="1"/>
</dbReference>
<dbReference type="EC" id="2.3.2.27" evidence="2"/>
<keyword evidence="11" id="KW-1133">Transmembrane helix</keyword>
<protein>
    <recommendedName>
        <fullName evidence="2">RING-type E3 ubiquitin transferase</fullName>
        <ecNumber evidence="2">2.3.2.27</ecNumber>
    </recommendedName>
</protein>
<dbReference type="PANTHER" id="PTHR14155:SF627">
    <property type="entry name" value="OS06G0192800 PROTEIN"/>
    <property type="match status" value="1"/>
</dbReference>
<dbReference type="InterPro" id="IPR053238">
    <property type="entry name" value="RING-H2_zinc_finger"/>
</dbReference>
<evidence type="ECO:0000256" key="8">
    <source>
        <dbReference type="PROSITE-ProRule" id="PRU00175"/>
    </source>
</evidence>
<reference evidence="13 14" key="1">
    <citation type="journal article" date="2020" name="bioRxiv">
        <title>Sequence and annotation of 42 cannabis genomes reveals extensive copy number variation in cannabinoid synthesis and pathogen resistance genes.</title>
        <authorList>
            <person name="Mckernan K.J."/>
            <person name="Helbert Y."/>
            <person name="Kane L.T."/>
            <person name="Ebling H."/>
            <person name="Zhang L."/>
            <person name="Liu B."/>
            <person name="Eaton Z."/>
            <person name="Mclaughlin S."/>
            <person name="Kingan S."/>
            <person name="Baybayan P."/>
            <person name="Concepcion G."/>
            <person name="Jordan M."/>
            <person name="Riva A."/>
            <person name="Barbazuk W."/>
            <person name="Harkins T."/>
        </authorList>
    </citation>
    <scope>NUCLEOTIDE SEQUENCE [LARGE SCALE GENOMIC DNA]</scope>
    <source>
        <strain evidence="14">cv. Jamaican Lion 4</strain>
        <tissue evidence="13">Leaf</tissue>
    </source>
</reference>
<evidence type="ECO:0000256" key="2">
    <source>
        <dbReference type="ARBA" id="ARBA00012483"/>
    </source>
</evidence>
<keyword evidence="3" id="KW-0479">Metal-binding</keyword>
<dbReference type="GO" id="GO:0008270">
    <property type="term" value="F:zinc ion binding"/>
    <property type="evidence" value="ECO:0007669"/>
    <property type="project" value="UniProtKB-KW"/>
</dbReference>
<evidence type="ECO:0000256" key="5">
    <source>
        <dbReference type="ARBA" id="ARBA00022786"/>
    </source>
</evidence>
<comment type="catalytic activity">
    <reaction evidence="1">
        <text>S-ubiquitinyl-[E2 ubiquitin-conjugating enzyme]-L-cysteine + [acceptor protein]-L-lysine = [E2 ubiquitin-conjugating enzyme]-L-cysteine + N(6)-ubiquitinyl-[acceptor protein]-L-lysine.</text>
        <dbReference type="EC" id="2.3.2.27"/>
    </reaction>
</comment>
<comment type="similarity">
    <text evidence="7">Belongs to the RING-type zinc finger family. ATL subfamily.</text>
</comment>
<evidence type="ECO:0000256" key="4">
    <source>
        <dbReference type="ARBA" id="ARBA00022771"/>
    </source>
</evidence>
<feature type="coiled-coil region" evidence="9">
    <location>
        <begin position="111"/>
        <end position="138"/>
    </location>
</feature>
<dbReference type="Proteomes" id="UP000583929">
    <property type="component" value="Unassembled WGS sequence"/>
</dbReference>
<evidence type="ECO:0000256" key="3">
    <source>
        <dbReference type="ARBA" id="ARBA00022723"/>
    </source>
</evidence>
<keyword evidence="11" id="KW-0812">Transmembrane</keyword>
<comment type="caution">
    <text evidence="13">The sequence shown here is derived from an EMBL/GenBank/DDBJ whole genome shotgun (WGS) entry which is preliminary data.</text>
</comment>
<keyword evidence="6" id="KW-0862">Zinc</keyword>
<dbReference type="Gene3D" id="3.30.40.10">
    <property type="entry name" value="Zinc/RING finger domain, C3HC4 (zinc finger)"/>
    <property type="match status" value="1"/>
</dbReference>